<proteinExistence type="predicted"/>
<sequence length="69" mass="7442">LQDLVVKMDIINQAQQFVMWILKLNTDVLGVQLVALMLGREQRADLGIVQETALNALVDGVNGSPGPIG</sequence>
<protein>
    <submittedName>
        <fullName evidence="1">Uncharacterized protein</fullName>
    </submittedName>
</protein>
<evidence type="ECO:0000313" key="1">
    <source>
        <dbReference type="EMBL" id="GAI35584.1"/>
    </source>
</evidence>
<organism evidence="1">
    <name type="scientific">marine sediment metagenome</name>
    <dbReference type="NCBI Taxonomy" id="412755"/>
    <lineage>
        <taxon>unclassified sequences</taxon>
        <taxon>metagenomes</taxon>
        <taxon>ecological metagenomes</taxon>
    </lineage>
</organism>
<name>X1PXA5_9ZZZZ</name>
<gene>
    <name evidence="1" type="ORF">S06H3_40202</name>
</gene>
<dbReference type="EMBL" id="BARV01024651">
    <property type="protein sequence ID" value="GAI35584.1"/>
    <property type="molecule type" value="Genomic_DNA"/>
</dbReference>
<accession>X1PXA5</accession>
<dbReference type="AlphaFoldDB" id="X1PXA5"/>
<comment type="caution">
    <text evidence="1">The sequence shown here is derived from an EMBL/GenBank/DDBJ whole genome shotgun (WGS) entry which is preliminary data.</text>
</comment>
<feature type="non-terminal residue" evidence="1">
    <location>
        <position position="1"/>
    </location>
</feature>
<reference evidence="1" key="1">
    <citation type="journal article" date="2014" name="Front. Microbiol.">
        <title>High frequency of phylogenetically diverse reductive dehalogenase-homologous genes in deep subseafloor sedimentary metagenomes.</title>
        <authorList>
            <person name="Kawai M."/>
            <person name="Futagami T."/>
            <person name="Toyoda A."/>
            <person name="Takaki Y."/>
            <person name="Nishi S."/>
            <person name="Hori S."/>
            <person name="Arai W."/>
            <person name="Tsubouchi T."/>
            <person name="Morono Y."/>
            <person name="Uchiyama I."/>
            <person name="Ito T."/>
            <person name="Fujiyama A."/>
            <person name="Inagaki F."/>
            <person name="Takami H."/>
        </authorList>
    </citation>
    <scope>NUCLEOTIDE SEQUENCE</scope>
    <source>
        <strain evidence="1">Expedition CK06-06</strain>
    </source>
</reference>